<organism evidence="2 3">
    <name type="scientific">Paspalum notatum var. saurae</name>
    <dbReference type="NCBI Taxonomy" id="547442"/>
    <lineage>
        <taxon>Eukaryota</taxon>
        <taxon>Viridiplantae</taxon>
        <taxon>Streptophyta</taxon>
        <taxon>Embryophyta</taxon>
        <taxon>Tracheophyta</taxon>
        <taxon>Spermatophyta</taxon>
        <taxon>Magnoliopsida</taxon>
        <taxon>Liliopsida</taxon>
        <taxon>Poales</taxon>
        <taxon>Poaceae</taxon>
        <taxon>PACMAD clade</taxon>
        <taxon>Panicoideae</taxon>
        <taxon>Andropogonodae</taxon>
        <taxon>Paspaleae</taxon>
        <taxon>Paspalinae</taxon>
        <taxon>Paspalum</taxon>
    </lineage>
</organism>
<dbReference type="CDD" id="cd09272">
    <property type="entry name" value="RNase_HI_RT_Ty1"/>
    <property type="match status" value="1"/>
</dbReference>
<dbReference type="Pfam" id="PF22936">
    <property type="entry name" value="Pol_BBD"/>
    <property type="match status" value="1"/>
</dbReference>
<dbReference type="InterPro" id="IPR054722">
    <property type="entry name" value="PolX-like_BBD"/>
</dbReference>
<evidence type="ECO:0000313" key="2">
    <source>
        <dbReference type="EMBL" id="WVZ93877.1"/>
    </source>
</evidence>
<gene>
    <name evidence="2" type="ORF">U9M48_039830</name>
</gene>
<reference evidence="2 3" key="1">
    <citation type="submission" date="2024-02" db="EMBL/GenBank/DDBJ databases">
        <title>High-quality chromosome-scale genome assembly of Pensacola bahiagrass (Paspalum notatum Flugge var. saurae).</title>
        <authorList>
            <person name="Vega J.M."/>
            <person name="Podio M."/>
            <person name="Orjuela J."/>
            <person name="Siena L.A."/>
            <person name="Pessino S.C."/>
            <person name="Combes M.C."/>
            <person name="Mariac C."/>
            <person name="Albertini E."/>
            <person name="Pupilli F."/>
            <person name="Ortiz J.P.A."/>
            <person name="Leblanc O."/>
        </authorList>
    </citation>
    <scope>NUCLEOTIDE SEQUENCE [LARGE SCALE GENOMIC DNA]</scope>
    <source>
        <strain evidence="2">R1</strain>
        <tissue evidence="2">Leaf</tissue>
    </source>
</reference>
<accession>A0AAQ3UP42</accession>
<name>A0AAQ3UP42_PASNO</name>
<keyword evidence="3" id="KW-1185">Reference proteome</keyword>
<protein>
    <recommendedName>
        <fullName evidence="1">Retrovirus-related Pol polyprotein from transposon TNT 1-94-like beta-barrel domain-containing protein</fullName>
    </recommendedName>
</protein>
<sequence>MENRSAASVLGTGTVDLKFTSGKIVQLKDVHHVPSMNKNLVGGSLLLRDGFKVVFESNKVVLSKHGLFIGKSYVCGGLFRLSLSDFSNKCVNHICGSVNDDMSIWHGRLCHSKQPRKPHKAAEERNLAPLELIHSDLCEMNVKSDVPDMYVDTIMESRDATFFENIFPMKDMHSTSRFSSEITLKLNAPTEVSDQPPHEIIREEDDNEAPRKSKRQMVKKSFGYSDANWISDDELYATNGYVFTFGGGAVSWRSCKRTILTRSTMEAELVALDTVSVEADWLHELLMDLPVVEKPIPAILMNCDDQTVIAKVNSDKKNTKSSRHIRRRVKFVRKMRHSGVISVTYIRTEKNLADLFTKGLSRNVIDIASREMGMRPT</sequence>
<dbReference type="Proteomes" id="UP001341281">
    <property type="component" value="Chromosome 09"/>
</dbReference>
<feature type="domain" description="Retrovirus-related Pol polyprotein from transposon TNT 1-94-like beta-barrel" evidence="1">
    <location>
        <begin position="1"/>
        <end position="50"/>
    </location>
</feature>
<evidence type="ECO:0000259" key="1">
    <source>
        <dbReference type="Pfam" id="PF22936"/>
    </source>
</evidence>
<dbReference type="PANTHER" id="PTHR47592:SF27">
    <property type="entry name" value="OS08G0421700 PROTEIN"/>
    <property type="match status" value="1"/>
</dbReference>
<proteinExistence type="predicted"/>
<dbReference type="EMBL" id="CP144753">
    <property type="protein sequence ID" value="WVZ93877.1"/>
    <property type="molecule type" value="Genomic_DNA"/>
</dbReference>
<dbReference type="AlphaFoldDB" id="A0AAQ3UP42"/>
<dbReference type="PANTHER" id="PTHR47592">
    <property type="entry name" value="PBF68 PROTEIN"/>
    <property type="match status" value="1"/>
</dbReference>
<evidence type="ECO:0000313" key="3">
    <source>
        <dbReference type="Proteomes" id="UP001341281"/>
    </source>
</evidence>